<name>A0A495JA24_9SPHI</name>
<keyword evidence="4" id="KW-0808">Transferase</keyword>
<proteinExistence type="predicted"/>
<evidence type="ECO:0000259" key="6">
    <source>
        <dbReference type="PROSITE" id="PS50109"/>
    </source>
</evidence>
<sequence length="508" mass="58463">MPDKIYTNIGDNQVGFDTLADHYLINKPLYKLIESTNTGIWERSITTNDAWWSPKFCELLGYNYGEIETNYLFFLNKIVHPNDVEMIYTAFQSHLKNQTPYKIEYRLLTKNQGYRWFEVSGKAWPDHTGQLARMIGAIVDIDAKKHIEINLRRSEFLLRENNKIAHIGGWEMDVETREIFFSKEVNEIFELDSDRIFDLPTAINFFEPGYRELIVEAIDNAIEHCKAYDLELILKTAKDNIIWVRTKGVPVVDEHGHCVTLRGIFQNINDTKIKELDLHNSLNLLSDQNKRLQNFAHIVSHNLRSHTGNLQFMVNLFEEVTAPADQKEVFNNIRSISESLANTIDHLNQIVKIQTEINNEKKELYFKDFFNNSLNAIENNIAETGATVNVDFSACPVVNYVPAYLESIFLNLLTNALKYRHPDRKPQISCKTYLELGHTYLTFADNGLGIDLKKHGDKLFGMYKTFHKNANAKGIGLFITRNQVESLGGTIKVESTVNVGTTFIIKLI</sequence>
<comment type="catalytic activity">
    <reaction evidence="1">
        <text>ATP + protein L-histidine = ADP + protein N-phospho-L-histidine.</text>
        <dbReference type="EC" id="2.7.13.3"/>
    </reaction>
</comment>
<dbReference type="OrthoDB" id="1522284at2"/>
<dbReference type="InterPro" id="IPR000014">
    <property type="entry name" value="PAS"/>
</dbReference>
<dbReference type="InterPro" id="IPR052162">
    <property type="entry name" value="Sensor_kinase/Photoreceptor"/>
</dbReference>
<evidence type="ECO:0000313" key="9">
    <source>
        <dbReference type="EMBL" id="RKR85551.1"/>
    </source>
</evidence>
<evidence type="ECO:0000256" key="1">
    <source>
        <dbReference type="ARBA" id="ARBA00000085"/>
    </source>
</evidence>
<dbReference type="InterPro" id="IPR005467">
    <property type="entry name" value="His_kinase_dom"/>
</dbReference>
<dbReference type="GO" id="GO:0004673">
    <property type="term" value="F:protein histidine kinase activity"/>
    <property type="evidence" value="ECO:0007669"/>
    <property type="project" value="UniProtKB-EC"/>
</dbReference>
<dbReference type="Proteomes" id="UP000268007">
    <property type="component" value="Unassembled WGS sequence"/>
</dbReference>
<feature type="domain" description="PAC" evidence="8">
    <location>
        <begin position="101"/>
        <end position="153"/>
    </location>
</feature>
<dbReference type="PANTHER" id="PTHR43304:SF1">
    <property type="entry name" value="PAC DOMAIN-CONTAINING PROTEIN"/>
    <property type="match status" value="1"/>
</dbReference>
<feature type="domain" description="Histidine kinase" evidence="6">
    <location>
        <begin position="298"/>
        <end position="508"/>
    </location>
</feature>
<dbReference type="PRINTS" id="PR00344">
    <property type="entry name" value="BCTRLSENSOR"/>
</dbReference>
<dbReference type="EMBL" id="RBKU01000001">
    <property type="protein sequence ID" value="RKR85551.1"/>
    <property type="molecule type" value="Genomic_DNA"/>
</dbReference>
<feature type="domain" description="PAS" evidence="7">
    <location>
        <begin position="25"/>
        <end position="98"/>
    </location>
</feature>
<dbReference type="Gene3D" id="3.30.565.10">
    <property type="entry name" value="Histidine kinase-like ATPase, C-terminal domain"/>
    <property type="match status" value="1"/>
</dbReference>
<dbReference type="SMART" id="SM00387">
    <property type="entry name" value="HATPase_c"/>
    <property type="match status" value="1"/>
</dbReference>
<evidence type="ECO:0000256" key="4">
    <source>
        <dbReference type="ARBA" id="ARBA00022679"/>
    </source>
</evidence>
<keyword evidence="5" id="KW-0418">Kinase</keyword>
<dbReference type="SMART" id="SM00086">
    <property type="entry name" value="PAC"/>
    <property type="match status" value="2"/>
</dbReference>
<dbReference type="EC" id="2.7.13.3" evidence="2"/>
<dbReference type="Pfam" id="PF02518">
    <property type="entry name" value="HATPase_c"/>
    <property type="match status" value="1"/>
</dbReference>
<evidence type="ECO:0000313" key="10">
    <source>
        <dbReference type="Proteomes" id="UP000268007"/>
    </source>
</evidence>
<reference evidence="9 10" key="1">
    <citation type="submission" date="2018-10" db="EMBL/GenBank/DDBJ databases">
        <title>Genomic Encyclopedia of Archaeal and Bacterial Type Strains, Phase II (KMG-II): from individual species to whole genera.</title>
        <authorList>
            <person name="Goeker M."/>
        </authorList>
    </citation>
    <scope>NUCLEOTIDE SEQUENCE [LARGE SCALE GENOMIC DNA]</scope>
    <source>
        <strain evidence="9 10">DSM 18602</strain>
    </source>
</reference>
<dbReference type="NCBIfam" id="TIGR00229">
    <property type="entry name" value="sensory_box"/>
    <property type="match status" value="1"/>
</dbReference>
<dbReference type="Gene3D" id="3.30.450.20">
    <property type="entry name" value="PAS domain"/>
    <property type="match status" value="2"/>
</dbReference>
<feature type="domain" description="PAC" evidence="8">
    <location>
        <begin position="228"/>
        <end position="280"/>
    </location>
</feature>
<evidence type="ECO:0000256" key="3">
    <source>
        <dbReference type="ARBA" id="ARBA00022553"/>
    </source>
</evidence>
<dbReference type="PANTHER" id="PTHR43304">
    <property type="entry name" value="PHYTOCHROME-LIKE PROTEIN CPH1"/>
    <property type="match status" value="1"/>
</dbReference>
<dbReference type="InterPro" id="IPR003594">
    <property type="entry name" value="HATPase_dom"/>
</dbReference>
<dbReference type="PROSITE" id="PS50113">
    <property type="entry name" value="PAC"/>
    <property type="match status" value="2"/>
</dbReference>
<protein>
    <recommendedName>
        <fullName evidence="2">histidine kinase</fullName>
        <ecNumber evidence="2">2.7.13.3</ecNumber>
    </recommendedName>
</protein>
<dbReference type="AlphaFoldDB" id="A0A495JA24"/>
<evidence type="ECO:0000259" key="8">
    <source>
        <dbReference type="PROSITE" id="PS50113"/>
    </source>
</evidence>
<comment type="caution">
    <text evidence="9">The sequence shown here is derived from an EMBL/GenBank/DDBJ whole genome shotgun (WGS) entry which is preliminary data.</text>
</comment>
<organism evidence="9 10">
    <name type="scientific">Mucilaginibacter gracilis</name>
    <dbReference type="NCBI Taxonomy" id="423350"/>
    <lineage>
        <taxon>Bacteria</taxon>
        <taxon>Pseudomonadati</taxon>
        <taxon>Bacteroidota</taxon>
        <taxon>Sphingobacteriia</taxon>
        <taxon>Sphingobacteriales</taxon>
        <taxon>Sphingobacteriaceae</taxon>
        <taxon>Mucilaginibacter</taxon>
    </lineage>
</organism>
<dbReference type="InterPro" id="IPR036890">
    <property type="entry name" value="HATPase_C_sf"/>
</dbReference>
<dbReference type="SUPFAM" id="SSF55785">
    <property type="entry name" value="PYP-like sensor domain (PAS domain)"/>
    <property type="match status" value="2"/>
</dbReference>
<gene>
    <name evidence="9" type="ORF">BDD43_5822</name>
</gene>
<accession>A0A495JA24</accession>
<evidence type="ECO:0000256" key="5">
    <source>
        <dbReference type="ARBA" id="ARBA00022777"/>
    </source>
</evidence>
<dbReference type="PROSITE" id="PS50109">
    <property type="entry name" value="HIS_KIN"/>
    <property type="match status" value="1"/>
</dbReference>
<dbReference type="CDD" id="cd00130">
    <property type="entry name" value="PAS"/>
    <property type="match status" value="1"/>
</dbReference>
<dbReference type="InterPro" id="IPR013655">
    <property type="entry name" value="PAS_fold_3"/>
</dbReference>
<dbReference type="InterPro" id="IPR035965">
    <property type="entry name" value="PAS-like_dom_sf"/>
</dbReference>
<dbReference type="InterPro" id="IPR000700">
    <property type="entry name" value="PAS-assoc_C"/>
</dbReference>
<keyword evidence="10" id="KW-1185">Reference proteome</keyword>
<dbReference type="InterPro" id="IPR004358">
    <property type="entry name" value="Sig_transdc_His_kin-like_C"/>
</dbReference>
<dbReference type="InterPro" id="IPR001610">
    <property type="entry name" value="PAC"/>
</dbReference>
<keyword evidence="3" id="KW-0597">Phosphoprotein</keyword>
<dbReference type="Pfam" id="PF08447">
    <property type="entry name" value="PAS_3"/>
    <property type="match status" value="2"/>
</dbReference>
<evidence type="ECO:0000256" key="2">
    <source>
        <dbReference type="ARBA" id="ARBA00012438"/>
    </source>
</evidence>
<dbReference type="RefSeq" id="WP_121201591.1">
    <property type="nucleotide sequence ID" value="NZ_RBKU01000001.1"/>
</dbReference>
<dbReference type="PROSITE" id="PS50112">
    <property type="entry name" value="PAS"/>
    <property type="match status" value="1"/>
</dbReference>
<evidence type="ECO:0000259" key="7">
    <source>
        <dbReference type="PROSITE" id="PS50112"/>
    </source>
</evidence>
<dbReference type="SUPFAM" id="SSF55874">
    <property type="entry name" value="ATPase domain of HSP90 chaperone/DNA topoisomerase II/histidine kinase"/>
    <property type="match status" value="1"/>
</dbReference>